<feature type="transmembrane region" description="Helical" evidence="8">
    <location>
        <begin position="126"/>
        <end position="142"/>
    </location>
</feature>
<feature type="domain" description="EamA" evidence="9">
    <location>
        <begin position="8"/>
        <end position="139"/>
    </location>
</feature>
<feature type="transmembrane region" description="Helical" evidence="8">
    <location>
        <begin position="148"/>
        <end position="165"/>
    </location>
</feature>
<keyword evidence="4" id="KW-1003">Cell membrane</keyword>
<feature type="transmembrane region" description="Helical" evidence="8">
    <location>
        <begin position="66"/>
        <end position="90"/>
    </location>
</feature>
<dbReference type="InterPro" id="IPR004626">
    <property type="entry name" value="RarD"/>
</dbReference>
<keyword evidence="7 8" id="KW-0472">Membrane</keyword>
<gene>
    <name evidence="10" type="primary">rarD</name>
    <name evidence="10" type="ORF">NCTC10717_01475</name>
</gene>
<dbReference type="EMBL" id="UHIA01000004">
    <property type="protein sequence ID" value="SUO97480.1"/>
    <property type="molecule type" value="Genomic_DNA"/>
</dbReference>
<dbReference type="SUPFAM" id="SSF103481">
    <property type="entry name" value="Multidrug resistance efflux transporter EmrE"/>
    <property type="match status" value="2"/>
</dbReference>
<dbReference type="RefSeq" id="WP_115218653.1">
    <property type="nucleotide sequence ID" value="NZ_UHIA01000004.1"/>
</dbReference>
<organism evidence="10 11">
    <name type="scientific">Suttonella indologenes</name>
    <dbReference type="NCBI Taxonomy" id="13276"/>
    <lineage>
        <taxon>Bacteria</taxon>
        <taxon>Pseudomonadati</taxon>
        <taxon>Pseudomonadota</taxon>
        <taxon>Gammaproteobacteria</taxon>
        <taxon>Cardiobacteriales</taxon>
        <taxon>Cardiobacteriaceae</taxon>
        <taxon>Suttonella</taxon>
    </lineage>
</organism>
<name>A0A380MY23_9GAMM</name>
<evidence type="ECO:0000256" key="4">
    <source>
        <dbReference type="ARBA" id="ARBA00022475"/>
    </source>
</evidence>
<accession>A0A380MY23</accession>
<evidence type="ECO:0000313" key="11">
    <source>
        <dbReference type="Proteomes" id="UP000254575"/>
    </source>
</evidence>
<evidence type="ECO:0000259" key="9">
    <source>
        <dbReference type="Pfam" id="PF00892"/>
    </source>
</evidence>
<proteinExistence type="inferred from homology"/>
<keyword evidence="5 8" id="KW-0812">Transmembrane</keyword>
<feature type="transmembrane region" description="Helical" evidence="8">
    <location>
        <begin position="210"/>
        <end position="230"/>
    </location>
</feature>
<comment type="subcellular location">
    <subcellularLocation>
        <location evidence="1">Cell membrane</location>
        <topology evidence="1">Multi-pass membrane protein</topology>
    </subcellularLocation>
</comment>
<keyword evidence="11" id="KW-1185">Reference proteome</keyword>
<feature type="transmembrane region" description="Helical" evidence="8">
    <location>
        <begin position="237"/>
        <end position="259"/>
    </location>
</feature>
<evidence type="ECO:0000256" key="1">
    <source>
        <dbReference type="ARBA" id="ARBA00004651"/>
    </source>
</evidence>
<protein>
    <submittedName>
        <fullName evidence="10">Putative chloramphenical resistance permease RarD</fullName>
    </submittedName>
</protein>
<feature type="transmembrane region" description="Helical" evidence="8">
    <location>
        <begin position="37"/>
        <end position="54"/>
    </location>
</feature>
<evidence type="ECO:0000313" key="10">
    <source>
        <dbReference type="EMBL" id="SUO97480.1"/>
    </source>
</evidence>
<dbReference type="InterPro" id="IPR000620">
    <property type="entry name" value="EamA_dom"/>
</dbReference>
<dbReference type="Proteomes" id="UP000254575">
    <property type="component" value="Unassembled WGS sequence"/>
</dbReference>
<feature type="transmembrane region" description="Helical" evidence="8">
    <location>
        <begin position="102"/>
        <end position="119"/>
    </location>
</feature>
<feature type="domain" description="EamA" evidence="9">
    <location>
        <begin position="151"/>
        <end position="280"/>
    </location>
</feature>
<dbReference type="InterPro" id="IPR037185">
    <property type="entry name" value="EmrE-like"/>
</dbReference>
<dbReference type="GO" id="GO:0005886">
    <property type="term" value="C:plasma membrane"/>
    <property type="evidence" value="ECO:0007669"/>
    <property type="project" value="UniProtKB-SubCell"/>
</dbReference>
<keyword evidence="6 8" id="KW-1133">Transmembrane helix</keyword>
<dbReference type="NCBIfam" id="TIGR00688">
    <property type="entry name" value="rarD"/>
    <property type="match status" value="1"/>
</dbReference>
<evidence type="ECO:0000256" key="3">
    <source>
        <dbReference type="ARBA" id="ARBA00022448"/>
    </source>
</evidence>
<dbReference type="OrthoDB" id="369870at2"/>
<dbReference type="Pfam" id="PF00892">
    <property type="entry name" value="EamA"/>
    <property type="match status" value="2"/>
</dbReference>
<sequence>MTNQGKAWLALIAAFGTWGFFPLFVRLMSAMRAEELLYVRVIFSLLILLIIYLYQGRMASLLRPLCQTRTCLSLLITAVLIALNWLFYIVAVNKNLTSQASMGYFITPLINVALGICLFGEKLDKWRALALGCASIGLLYQILVFGEFPWLALAIGGSFGCYGSLRKKFQLPAVAGLFAEMLILSPFVLAAWLWLAAQGQAFDYAAQPSMIIYCLGAGVITLAPLLLYLYAVEHLPLNAVAMAQYSTPSLQFLLAIFYFHEPFDWTKLITFLFIWTGLGIYSLRLIYHYRRNTV</sequence>
<dbReference type="PANTHER" id="PTHR22911:SF137">
    <property type="entry name" value="SOLUTE CARRIER FAMILY 35 MEMBER G2-RELATED"/>
    <property type="match status" value="1"/>
</dbReference>
<feature type="transmembrane region" description="Helical" evidence="8">
    <location>
        <begin position="7"/>
        <end position="25"/>
    </location>
</feature>
<dbReference type="AlphaFoldDB" id="A0A380MY23"/>
<keyword evidence="3" id="KW-0813">Transport</keyword>
<comment type="similarity">
    <text evidence="2">Belongs to the EamA transporter family.</text>
</comment>
<dbReference type="PANTHER" id="PTHR22911">
    <property type="entry name" value="ACYL-MALONYL CONDENSING ENZYME-RELATED"/>
    <property type="match status" value="1"/>
</dbReference>
<dbReference type="Gene3D" id="1.10.3730.20">
    <property type="match status" value="1"/>
</dbReference>
<evidence type="ECO:0000256" key="6">
    <source>
        <dbReference type="ARBA" id="ARBA00022989"/>
    </source>
</evidence>
<evidence type="ECO:0000256" key="2">
    <source>
        <dbReference type="ARBA" id="ARBA00007362"/>
    </source>
</evidence>
<evidence type="ECO:0000256" key="8">
    <source>
        <dbReference type="SAM" id="Phobius"/>
    </source>
</evidence>
<evidence type="ECO:0000256" key="7">
    <source>
        <dbReference type="ARBA" id="ARBA00023136"/>
    </source>
</evidence>
<feature type="transmembrane region" description="Helical" evidence="8">
    <location>
        <begin position="177"/>
        <end position="195"/>
    </location>
</feature>
<evidence type="ECO:0000256" key="5">
    <source>
        <dbReference type="ARBA" id="ARBA00022692"/>
    </source>
</evidence>
<feature type="transmembrane region" description="Helical" evidence="8">
    <location>
        <begin position="265"/>
        <end position="287"/>
    </location>
</feature>
<reference evidence="10 11" key="1">
    <citation type="submission" date="2018-06" db="EMBL/GenBank/DDBJ databases">
        <authorList>
            <consortium name="Pathogen Informatics"/>
            <person name="Doyle S."/>
        </authorList>
    </citation>
    <scope>NUCLEOTIDE SEQUENCE [LARGE SCALE GENOMIC DNA]</scope>
    <source>
        <strain evidence="10 11">NCTC10717</strain>
    </source>
</reference>